<feature type="compositionally biased region" description="Polar residues" evidence="1">
    <location>
        <begin position="1"/>
        <end position="16"/>
    </location>
</feature>
<dbReference type="OrthoDB" id="6350321at2759"/>
<name>A0A6J2T218_DROLE</name>
<evidence type="ECO:0000259" key="2">
    <source>
        <dbReference type="PROSITE" id="PS50097"/>
    </source>
</evidence>
<organism evidence="3 4">
    <name type="scientific">Drosophila lebanonensis</name>
    <name type="common">Fruit fly</name>
    <name type="synonym">Scaptodrosophila lebanonensis</name>
    <dbReference type="NCBI Taxonomy" id="7225"/>
    <lineage>
        <taxon>Eukaryota</taxon>
        <taxon>Metazoa</taxon>
        <taxon>Ecdysozoa</taxon>
        <taxon>Arthropoda</taxon>
        <taxon>Hexapoda</taxon>
        <taxon>Insecta</taxon>
        <taxon>Pterygota</taxon>
        <taxon>Neoptera</taxon>
        <taxon>Endopterygota</taxon>
        <taxon>Diptera</taxon>
        <taxon>Brachycera</taxon>
        <taxon>Muscomorpha</taxon>
        <taxon>Ephydroidea</taxon>
        <taxon>Drosophilidae</taxon>
        <taxon>Scaptodrosophila</taxon>
    </lineage>
</organism>
<dbReference type="PROSITE" id="PS50097">
    <property type="entry name" value="BTB"/>
    <property type="match status" value="1"/>
</dbReference>
<dbReference type="Proteomes" id="UP000504634">
    <property type="component" value="Unplaced"/>
</dbReference>
<evidence type="ECO:0000313" key="3">
    <source>
        <dbReference type="Proteomes" id="UP000504634"/>
    </source>
</evidence>
<dbReference type="Gene3D" id="1.25.40.420">
    <property type="match status" value="1"/>
</dbReference>
<dbReference type="InterPro" id="IPR011333">
    <property type="entry name" value="SKP1/BTB/POZ_sf"/>
</dbReference>
<dbReference type="Gene3D" id="3.30.710.10">
    <property type="entry name" value="Potassium Channel Kv1.1, Chain A"/>
    <property type="match status" value="1"/>
</dbReference>
<dbReference type="InterPro" id="IPR031750">
    <property type="entry name" value="DUF4734"/>
</dbReference>
<reference evidence="4" key="1">
    <citation type="submission" date="2025-08" db="UniProtKB">
        <authorList>
            <consortium name="RefSeq"/>
        </authorList>
    </citation>
    <scope>IDENTIFICATION</scope>
    <source>
        <strain evidence="4">11010-0011.00</strain>
        <tissue evidence="4">Whole body</tissue>
    </source>
</reference>
<protein>
    <submittedName>
        <fullName evidence="4">Kelch-like protein 40</fullName>
    </submittedName>
</protein>
<dbReference type="GeneID" id="115621438"/>
<feature type="domain" description="BTB" evidence="2">
    <location>
        <begin position="117"/>
        <end position="170"/>
    </location>
</feature>
<proteinExistence type="predicted"/>
<dbReference type="RefSeq" id="XP_030370951.1">
    <property type="nucleotide sequence ID" value="XM_030515091.1"/>
</dbReference>
<dbReference type="InterPro" id="IPR011705">
    <property type="entry name" value="BACK"/>
</dbReference>
<gene>
    <name evidence="4" type="primary">LOC115621438</name>
</gene>
<feature type="region of interest" description="Disordered" evidence="1">
    <location>
        <begin position="1"/>
        <end position="35"/>
    </location>
</feature>
<sequence>MSESTDSNATESVVSETKTDAAPTPWPYTSDDSLENVQVTEDSNGELQMSELDEDVQKMITECCSPPTDNQQLQLRPRTLSEMGLTIEGRRIECTFGLDPKILADGITKMVAERDCTDALVEIEGHCFECHLCVLQVFTEYFKRFKSGDIIKIEEAEVTAQGFKNVYEWMIHEGSTPQRDGLIEMYLAARFLEMPDLLKQIWSLFDDADLVSEALAFQFFLEALPYNTPMLQALLITRIGRFFLCAVASMDFLDLPAEALYELLNHNNVCVNSEMEILLSALRWLLHDWPNRKEHGVRILSAVRFNLMPPWYISSLKSTNQPKELQELLAAPELTKSLNLGLSYAVTQHYISGDSPLQDPLSMHNAQQRQWVIDENVAHHHRYECANWEYPSFPVFNKYLLYIIEKGSKYWQTLKYDQQDNMLPCCKEGAAKRAAATE</sequence>
<evidence type="ECO:0000256" key="1">
    <source>
        <dbReference type="SAM" id="MobiDB-lite"/>
    </source>
</evidence>
<dbReference type="Pfam" id="PF15881">
    <property type="entry name" value="DUF4734"/>
    <property type="match status" value="1"/>
</dbReference>
<dbReference type="AlphaFoldDB" id="A0A6J2T218"/>
<dbReference type="PANTHER" id="PTHR22667:SF0">
    <property type="entry name" value="AT01380P-RELATED"/>
    <property type="match status" value="1"/>
</dbReference>
<dbReference type="SMART" id="SM00875">
    <property type="entry name" value="BACK"/>
    <property type="match status" value="1"/>
</dbReference>
<evidence type="ECO:0000313" key="4">
    <source>
        <dbReference type="RefSeq" id="XP_030370951.1"/>
    </source>
</evidence>
<keyword evidence="3" id="KW-1185">Reference proteome</keyword>
<dbReference type="Pfam" id="PF07707">
    <property type="entry name" value="BACK"/>
    <property type="match status" value="1"/>
</dbReference>
<dbReference type="InterPro" id="IPR000210">
    <property type="entry name" value="BTB/POZ_dom"/>
</dbReference>
<dbReference type="Pfam" id="PF00651">
    <property type="entry name" value="BTB"/>
    <property type="match status" value="1"/>
</dbReference>
<dbReference type="CDD" id="cd18186">
    <property type="entry name" value="BTB_POZ_ZBTB_KLHL-like"/>
    <property type="match status" value="1"/>
</dbReference>
<dbReference type="SUPFAM" id="SSF54695">
    <property type="entry name" value="POZ domain"/>
    <property type="match status" value="1"/>
</dbReference>
<dbReference type="PANTHER" id="PTHR22667">
    <property type="entry name" value="AT01380P-RELATED"/>
    <property type="match status" value="1"/>
</dbReference>
<accession>A0A6J2T218</accession>